<organism evidence="6 7">
    <name type="scientific">Rhodovibrio salinarum</name>
    <dbReference type="NCBI Taxonomy" id="1087"/>
    <lineage>
        <taxon>Bacteria</taxon>
        <taxon>Pseudomonadati</taxon>
        <taxon>Pseudomonadota</taxon>
        <taxon>Alphaproteobacteria</taxon>
        <taxon>Rhodospirillales</taxon>
        <taxon>Rhodovibrionaceae</taxon>
        <taxon>Rhodovibrio</taxon>
    </lineage>
</organism>
<dbReference type="FunFam" id="1.10.10.10:FF:000001">
    <property type="entry name" value="LysR family transcriptional regulator"/>
    <property type="match status" value="1"/>
</dbReference>
<dbReference type="Pfam" id="PF03466">
    <property type="entry name" value="LysR_substrate"/>
    <property type="match status" value="1"/>
</dbReference>
<keyword evidence="3" id="KW-0238">DNA-binding</keyword>
<evidence type="ECO:0000259" key="5">
    <source>
        <dbReference type="PROSITE" id="PS50931"/>
    </source>
</evidence>
<evidence type="ECO:0000313" key="7">
    <source>
        <dbReference type="Proteomes" id="UP000778970"/>
    </source>
</evidence>
<dbReference type="PRINTS" id="PR00039">
    <property type="entry name" value="HTHLYSR"/>
</dbReference>
<evidence type="ECO:0000256" key="3">
    <source>
        <dbReference type="ARBA" id="ARBA00023125"/>
    </source>
</evidence>
<dbReference type="Pfam" id="PF00126">
    <property type="entry name" value="HTH_1"/>
    <property type="match status" value="1"/>
</dbReference>
<comment type="similarity">
    <text evidence="1">Belongs to the LysR transcriptional regulatory family.</text>
</comment>
<dbReference type="EMBL" id="NRRE01000026">
    <property type="protein sequence ID" value="MBK1697643.1"/>
    <property type="molecule type" value="Genomic_DNA"/>
</dbReference>
<dbReference type="SUPFAM" id="SSF53850">
    <property type="entry name" value="Periplasmic binding protein-like II"/>
    <property type="match status" value="1"/>
</dbReference>
<dbReference type="RefSeq" id="WP_027289122.1">
    <property type="nucleotide sequence ID" value="NZ_NRRE01000026.1"/>
</dbReference>
<dbReference type="PANTHER" id="PTHR30419">
    <property type="entry name" value="HTH-TYPE TRANSCRIPTIONAL REGULATOR YBHD"/>
    <property type="match status" value="1"/>
</dbReference>
<dbReference type="GO" id="GO:0003700">
    <property type="term" value="F:DNA-binding transcription factor activity"/>
    <property type="evidence" value="ECO:0007669"/>
    <property type="project" value="InterPro"/>
</dbReference>
<dbReference type="GO" id="GO:0003677">
    <property type="term" value="F:DNA binding"/>
    <property type="evidence" value="ECO:0007669"/>
    <property type="project" value="UniProtKB-KW"/>
</dbReference>
<keyword evidence="7" id="KW-1185">Reference proteome</keyword>
<dbReference type="Gene3D" id="3.40.190.290">
    <property type="match status" value="1"/>
</dbReference>
<dbReference type="InterPro" id="IPR050950">
    <property type="entry name" value="HTH-type_LysR_regulators"/>
</dbReference>
<keyword evidence="2" id="KW-0805">Transcription regulation</keyword>
<dbReference type="PANTHER" id="PTHR30419:SF30">
    <property type="entry name" value="LYSR FAMILY TRANSCRIPTIONAL REGULATOR"/>
    <property type="match status" value="1"/>
</dbReference>
<protein>
    <submittedName>
        <fullName evidence="6">LysR family transcriptional regulator</fullName>
    </submittedName>
</protein>
<accession>A0A934QIG7</accession>
<dbReference type="InterPro" id="IPR005119">
    <property type="entry name" value="LysR_subst-bd"/>
</dbReference>
<evidence type="ECO:0000256" key="2">
    <source>
        <dbReference type="ARBA" id="ARBA00023015"/>
    </source>
</evidence>
<dbReference type="InterPro" id="IPR036388">
    <property type="entry name" value="WH-like_DNA-bd_sf"/>
</dbReference>
<comment type="caution">
    <text evidence="6">The sequence shown here is derived from an EMBL/GenBank/DDBJ whole genome shotgun (WGS) entry which is preliminary data.</text>
</comment>
<dbReference type="PROSITE" id="PS50931">
    <property type="entry name" value="HTH_LYSR"/>
    <property type="match status" value="1"/>
</dbReference>
<dbReference type="CDD" id="cd08440">
    <property type="entry name" value="PBP2_LTTR_like_4"/>
    <property type="match status" value="1"/>
</dbReference>
<dbReference type="Gene3D" id="1.10.10.10">
    <property type="entry name" value="Winged helix-like DNA-binding domain superfamily/Winged helix DNA-binding domain"/>
    <property type="match status" value="1"/>
</dbReference>
<dbReference type="SUPFAM" id="SSF46785">
    <property type="entry name" value="Winged helix' DNA-binding domain"/>
    <property type="match status" value="1"/>
</dbReference>
<dbReference type="GO" id="GO:0005829">
    <property type="term" value="C:cytosol"/>
    <property type="evidence" value="ECO:0007669"/>
    <property type="project" value="TreeGrafter"/>
</dbReference>
<evidence type="ECO:0000256" key="1">
    <source>
        <dbReference type="ARBA" id="ARBA00009437"/>
    </source>
</evidence>
<proteinExistence type="inferred from homology"/>
<reference evidence="6" key="2">
    <citation type="journal article" date="2020" name="Microorganisms">
        <title>Osmotic Adaptation and Compatible Solute Biosynthesis of Phototrophic Bacteria as Revealed from Genome Analyses.</title>
        <authorList>
            <person name="Imhoff J.F."/>
            <person name="Rahn T."/>
            <person name="Kunzel S."/>
            <person name="Keller A."/>
            <person name="Neulinger S.C."/>
        </authorList>
    </citation>
    <scope>NUCLEOTIDE SEQUENCE</scope>
    <source>
        <strain evidence="6">DSM 9154</strain>
    </source>
</reference>
<feature type="domain" description="HTH lysR-type" evidence="5">
    <location>
        <begin position="1"/>
        <end position="60"/>
    </location>
</feature>
<evidence type="ECO:0000313" key="6">
    <source>
        <dbReference type="EMBL" id="MBK1697643.1"/>
    </source>
</evidence>
<name>A0A934QIG7_9PROT</name>
<dbReference type="Proteomes" id="UP000778970">
    <property type="component" value="Unassembled WGS sequence"/>
</dbReference>
<gene>
    <name evidence="6" type="ORF">CKO21_10340</name>
</gene>
<sequence>MTITHRQMQAFVAVAETRSFRAAGERINLSQPALSLAIKSLEERLGGPLIDRDSRAFELTREGAAFYPAAARLLADWDVAVEDVRSLFEMQRGRVTLGALPSLAAGKMPAVLAAYSARYPRIDVEMFDVIADRILALVREGRADFGLSVRPQREPEVAFEPLFTESFVVVHPPEHAVADTAQVTARDLIRHPFIALSRASSVRKAFDRAVAEADLGVRPVIEVEQLSTAATLVAQGRGLTAVPEACLPLMRVHGLHARPLIEPQVEREIGVLTARGRSLSVAAASLLEDTQAALRG</sequence>
<dbReference type="InterPro" id="IPR036390">
    <property type="entry name" value="WH_DNA-bd_sf"/>
</dbReference>
<keyword evidence="4" id="KW-0804">Transcription</keyword>
<dbReference type="InterPro" id="IPR000847">
    <property type="entry name" value="LysR_HTH_N"/>
</dbReference>
<dbReference type="AlphaFoldDB" id="A0A934QIG7"/>
<evidence type="ECO:0000256" key="4">
    <source>
        <dbReference type="ARBA" id="ARBA00023163"/>
    </source>
</evidence>
<reference evidence="6" key="1">
    <citation type="submission" date="2017-08" db="EMBL/GenBank/DDBJ databases">
        <authorList>
            <person name="Imhoff J.F."/>
            <person name="Rahn T."/>
            <person name="Kuenzel S."/>
            <person name="Neulinger S.C."/>
        </authorList>
    </citation>
    <scope>NUCLEOTIDE SEQUENCE</scope>
    <source>
        <strain evidence="6">DSM 9154</strain>
    </source>
</reference>